<evidence type="ECO:0000313" key="2">
    <source>
        <dbReference type="EMBL" id="ORX90417.1"/>
    </source>
</evidence>
<feature type="compositionally biased region" description="Basic and acidic residues" evidence="1">
    <location>
        <begin position="91"/>
        <end position="102"/>
    </location>
</feature>
<dbReference type="Proteomes" id="UP000193498">
    <property type="component" value="Unassembled WGS sequence"/>
</dbReference>
<evidence type="ECO:0000313" key="3">
    <source>
        <dbReference type="Proteomes" id="UP000193498"/>
    </source>
</evidence>
<reference evidence="2 3" key="1">
    <citation type="submission" date="2016-07" db="EMBL/GenBank/DDBJ databases">
        <title>Pervasive Adenine N6-methylation of Active Genes in Fungi.</title>
        <authorList>
            <consortium name="DOE Joint Genome Institute"/>
            <person name="Mondo S.J."/>
            <person name="Dannebaum R.O."/>
            <person name="Kuo R.C."/>
            <person name="Labutti K."/>
            <person name="Haridas S."/>
            <person name="Kuo A."/>
            <person name="Salamov A."/>
            <person name="Ahrendt S.R."/>
            <person name="Lipzen A."/>
            <person name="Sullivan W."/>
            <person name="Andreopoulos W.B."/>
            <person name="Clum A."/>
            <person name="Lindquist E."/>
            <person name="Daum C."/>
            <person name="Ramamoorthy G.K."/>
            <person name="Gryganskyi A."/>
            <person name="Culley D."/>
            <person name="Magnuson J.K."/>
            <person name="James T.Y."/>
            <person name="O'Malley M.A."/>
            <person name="Stajich J.E."/>
            <person name="Spatafora J.W."/>
            <person name="Visel A."/>
            <person name="Grigoriev I.V."/>
        </authorList>
    </citation>
    <scope>NUCLEOTIDE SEQUENCE [LARGE SCALE GENOMIC DNA]</scope>
    <source>
        <strain evidence="2 3">CBS 931.73</strain>
    </source>
</reference>
<feature type="region of interest" description="Disordered" evidence="1">
    <location>
        <begin position="68"/>
        <end position="159"/>
    </location>
</feature>
<dbReference type="EMBL" id="MCFE01000381">
    <property type="protein sequence ID" value="ORX90417.1"/>
    <property type="molecule type" value="Genomic_DNA"/>
</dbReference>
<evidence type="ECO:0000256" key="1">
    <source>
        <dbReference type="SAM" id="MobiDB-lite"/>
    </source>
</evidence>
<sequence>MFRYSPTDFMELATSKNAGKGWKSEAEWRKFDLAFLEINIAYVDKVSSSGIGSEADLDLTEASLEATGYAGNTSEEEFEWIDGSTSGKATDSADKPKQETPPERISAWQKFAEDQTTAHPEPRPQVGGWGSPPKESIPWNSKCQVFPAKRGKWPSADRH</sequence>
<dbReference type="InParanoid" id="A0A1Y1XXE7"/>
<keyword evidence="3" id="KW-1185">Reference proteome</keyword>
<protein>
    <submittedName>
        <fullName evidence="2">Uncharacterized protein</fullName>
    </submittedName>
</protein>
<comment type="caution">
    <text evidence="2">The sequence shown here is derived from an EMBL/GenBank/DDBJ whole genome shotgun (WGS) entry which is preliminary data.</text>
</comment>
<name>A0A1Y1XXE7_9FUNG</name>
<organism evidence="2 3">
    <name type="scientific">Basidiobolus meristosporus CBS 931.73</name>
    <dbReference type="NCBI Taxonomy" id="1314790"/>
    <lineage>
        <taxon>Eukaryota</taxon>
        <taxon>Fungi</taxon>
        <taxon>Fungi incertae sedis</taxon>
        <taxon>Zoopagomycota</taxon>
        <taxon>Entomophthoromycotina</taxon>
        <taxon>Basidiobolomycetes</taxon>
        <taxon>Basidiobolales</taxon>
        <taxon>Basidiobolaceae</taxon>
        <taxon>Basidiobolus</taxon>
    </lineage>
</organism>
<gene>
    <name evidence="2" type="ORF">K493DRAFT_317985</name>
</gene>
<dbReference type="AlphaFoldDB" id="A0A1Y1XXE7"/>
<accession>A0A1Y1XXE7</accession>
<proteinExistence type="predicted"/>